<feature type="transmembrane region" description="Helical" evidence="1">
    <location>
        <begin position="81"/>
        <end position="99"/>
    </location>
</feature>
<name>A0A5D0RJV6_9RHOB</name>
<evidence type="ECO:0000313" key="2">
    <source>
        <dbReference type="EMBL" id="TYB80784.1"/>
    </source>
</evidence>
<proteinExistence type="predicted"/>
<protein>
    <recommendedName>
        <fullName evidence="4">HEAT repeat domain-containing protein</fullName>
    </recommendedName>
</protein>
<dbReference type="EMBL" id="VSIY01000010">
    <property type="protein sequence ID" value="TYB80784.1"/>
    <property type="molecule type" value="Genomic_DNA"/>
</dbReference>
<evidence type="ECO:0000256" key="1">
    <source>
        <dbReference type="SAM" id="Phobius"/>
    </source>
</evidence>
<dbReference type="AlphaFoldDB" id="A0A5D0RJV6"/>
<keyword evidence="1" id="KW-0812">Transmembrane</keyword>
<feature type="transmembrane region" description="Helical" evidence="1">
    <location>
        <begin position="145"/>
        <end position="164"/>
    </location>
</feature>
<feature type="transmembrane region" description="Helical" evidence="1">
    <location>
        <begin position="58"/>
        <end position="75"/>
    </location>
</feature>
<evidence type="ECO:0000313" key="3">
    <source>
        <dbReference type="Proteomes" id="UP000322080"/>
    </source>
</evidence>
<organism evidence="2 3">
    <name type="scientific">Maritimibacter fusiformis</name>
    <dbReference type="NCBI Taxonomy" id="2603819"/>
    <lineage>
        <taxon>Bacteria</taxon>
        <taxon>Pseudomonadati</taxon>
        <taxon>Pseudomonadota</taxon>
        <taxon>Alphaproteobacteria</taxon>
        <taxon>Rhodobacterales</taxon>
        <taxon>Roseobacteraceae</taxon>
        <taxon>Maritimibacter</taxon>
    </lineage>
</organism>
<gene>
    <name evidence="2" type="ORF">FVF75_12095</name>
</gene>
<feature type="transmembrane region" description="Helical" evidence="1">
    <location>
        <begin position="120"/>
        <end position="139"/>
    </location>
</feature>
<comment type="caution">
    <text evidence="2">The sequence shown here is derived from an EMBL/GenBank/DDBJ whole genome shotgun (WGS) entry which is preliminary data.</text>
</comment>
<keyword evidence="1" id="KW-0472">Membrane</keyword>
<keyword evidence="1" id="KW-1133">Transmembrane helix</keyword>
<accession>A0A5D0RJV6</accession>
<sequence length="437" mass="48153">MSESFASIVTLIAFTAGLFYAAGGVVHMRALVMDAMADGLLTMLGDGDAGKERRRTQIMTLGAALTFASGLSLLAMSRWTLPIFAVNAALQGAYLLWAARAFPPRDHNERRGRRSTVRAFLIYLVALGFVVALDRLGLWRIWFEPALVELAIIVASAIAVSWFFRRGLRAPSEGAAPMHAPAPEAHAPAPQAEAQVSLPPERLRLAPEYHCSPLWDDERRNMLLPGDLALSPELVARIDAWDDEFQATYREDNPLGAIFPSVAAERAWVREGYAIAGDLGREWPGPLNVQISALDMLMRDARHDLSPLTPMPEDRGQWIGELCGVAEIEAAIERLDALSRERDELPDWDGDSRDDIARTQELFQRILAHVPARYIEDVAAGLESPQWGTRVYVAGALAGHERETALPILRDALAREKDETARQLITVILANAESEGR</sequence>
<evidence type="ECO:0008006" key="4">
    <source>
        <dbReference type="Google" id="ProtNLM"/>
    </source>
</evidence>
<keyword evidence="3" id="KW-1185">Reference proteome</keyword>
<feature type="transmembrane region" description="Helical" evidence="1">
    <location>
        <begin position="6"/>
        <end position="26"/>
    </location>
</feature>
<reference evidence="2 3" key="1">
    <citation type="submission" date="2019-08" db="EMBL/GenBank/DDBJ databases">
        <title>Identification of a novel species of the genus Boseongicola.</title>
        <authorList>
            <person name="Zhang X.-Q."/>
        </authorList>
    </citation>
    <scope>NUCLEOTIDE SEQUENCE [LARGE SCALE GENOMIC DNA]</scope>
    <source>
        <strain evidence="2 3">HY14</strain>
    </source>
</reference>
<dbReference type="RefSeq" id="WP_148378246.1">
    <property type="nucleotide sequence ID" value="NZ_VSIY01000010.1"/>
</dbReference>
<dbReference type="Proteomes" id="UP000322080">
    <property type="component" value="Unassembled WGS sequence"/>
</dbReference>